<comment type="caution">
    <text evidence="7">The sequence shown here is derived from an EMBL/GenBank/DDBJ whole genome shotgun (WGS) entry which is preliminary data.</text>
</comment>
<feature type="domain" description="NodB homology" evidence="6">
    <location>
        <begin position="95"/>
        <end position="352"/>
    </location>
</feature>
<dbReference type="STRING" id="631454.N177_3358"/>
<comment type="function">
    <text evidence="1">Is involved in generating a small heat-stable compound (Nod), an acylated oligomer of N-acetylglucosamine, that stimulates mitosis in various plant protoplasts.</text>
</comment>
<gene>
    <name evidence="7" type="ORF">N177_3358</name>
</gene>
<evidence type="ECO:0000259" key="6">
    <source>
        <dbReference type="PROSITE" id="PS51677"/>
    </source>
</evidence>
<sequence>MDRRRTALLQAGLKTLYYTGAHKVLAPLTRGEGIIFTLHHIVPGEPEPFSPNRILAITPEFLSAVIGRVKASGLEIVSLDEMRRRLLEPPENGRRFACFTIDDGYRDNLVHAHPVFERHEVPYAIYVMTGLVERNVALWWRTLEKVVSDREEIVARIDGQSVTLPARSLEEKYAAYEKIYWHVRSLGGPERASAVTGLAAEAGIDERALARDMGMSWDEVRRLNESPLVTIGAHTLTHPALAQMSEADASYEMAESRRIIGEELGERPRHFAYPYGNPAAAGRREFQLAQRLGFATAVTTRPGIVYREHAGALWSLPRVSLNGDYQNLKFLDLFLSGAPFALANRFRKVSAA</sequence>
<evidence type="ECO:0000313" key="7">
    <source>
        <dbReference type="EMBL" id="ESR23290.1"/>
    </source>
</evidence>
<evidence type="ECO:0000256" key="5">
    <source>
        <dbReference type="ARBA" id="ARBA00032976"/>
    </source>
</evidence>
<dbReference type="EMBL" id="AWXZ01000039">
    <property type="protein sequence ID" value="ESR23290.1"/>
    <property type="molecule type" value="Genomic_DNA"/>
</dbReference>
<name>V4RJ41_9HYPH</name>
<evidence type="ECO:0000313" key="8">
    <source>
        <dbReference type="Proteomes" id="UP000017819"/>
    </source>
</evidence>
<dbReference type="RefSeq" id="WP_023433476.1">
    <property type="nucleotide sequence ID" value="NZ_AWXZ01000039.1"/>
</dbReference>
<keyword evidence="4" id="KW-0732">Signal</keyword>
<dbReference type="OrthoDB" id="9782872at2"/>
<dbReference type="PROSITE" id="PS51677">
    <property type="entry name" value="NODB"/>
    <property type="match status" value="1"/>
</dbReference>
<dbReference type="SUPFAM" id="SSF88713">
    <property type="entry name" value="Glycoside hydrolase/deacetylase"/>
    <property type="match status" value="1"/>
</dbReference>
<dbReference type="InterPro" id="IPR002509">
    <property type="entry name" value="NODB_dom"/>
</dbReference>
<evidence type="ECO:0000256" key="2">
    <source>
        <dbReference type="ARBA" id="ARBA00010973"/>
    </source>
</evidence>
<dbReference type="InterPro" id="IPR011330">
    <property type="entry name" value="Glyco_hydro/deAcase_b/a-brl"/>
</dbReference>
<dbReference type="eggNOG" id="COG0726">
    <property type="taxonomic scope" value="Bacteria"/>
</dbReference>
<comment type="similarity">
    <text evidence="2">Belongs to the polysaccharide deacetylase family.</text>
</comment>
<dbReference type="PANTHER" id="PTHR34216">
    <property type="match status" value="1"/>
</dbReference>
<evidence type="ECO:0000256" key="1">
    <source>
        <dbReference type="ARBA" id="ARBA00003236"/>
    </source>
</evidence>
<evidence type="ECO:0000256" key="4">
    <source>
        <dbReference type="ARBA" id="ARBA00022729"/>
    </source>
</evidence>
<keyword evidence="8" id="KW-1185">Reference proteome</keyword>
<dbReference type="PANTHER" id="PTHR34216:SF7">
    <property type="entry name" value="POLY-BETA-1,6-N-ACETYL-D-GLUCOSAMINE N-DEACETYLASE"/>
    <property type="match status" value="1"/>
</dbReference>
<dbReference type="InterPro" id="IPR051398">
    <property type="entry name" value="Polysacch_Deacetylase"/>
</dbReference>
<dbReference type="Gene3D" id="3.20.20.370">
    <property type="entry name" value="Glycoside hydrolase/deacetylase"/>
    <property type="match status" value="1"/>
</dbReference>
<dbReference type="GO" id="GO:0005975">
    <property type="term" value="P:carbohydrate metabolic process"/>
    <property type="evidence" value="ECO:0007669"/>
    <property type="project" value="InterPro"/>
</dbReference>
<protein>
    <recommendedName>
        <fullName evidence="3">Chitooligosaccharide deacetylase</fullName>
    </recommendedName>
    <alternativeName>
        <fullName evidence="5">Nodulation protein B</fullName>
    </alternativeName>
</protein>
<dbReference type="CDD" id="cd10968">
    <property type="entry name" value="CE4_Mlr8448_like_5s"/>
    <property type="match status" value="1"/>
</dbReference>
<dbReference type="Pfam" id="PF01522">
    <property type="entry name" value="Polysacc_deac_1"/>
    <property type="match status" value="1"/>
</dbReference>
<proteinExistence type="inferred from homology"/>
<dbReference type="GO" id="GO:0016810">
    <property type="term" value="F:hydrolase activity, acting on carbon-nitrogen (but not peptide) bonds"/>
    <property type="evidence" value="ECO:0007669"/>
    <property type="project" value="InterPro"/>
</dbReference>
<evidence type="ECO:0000256" key="3">
    <source>
        <dbReference type="ARBA" id="ARBA00020071"/>
    </source>
</evidence>
<dbReference type="AlphaFoldDB" id="V4RJ41"/>
<reference evidence="7 8" key="1">
    <citation type="journal article" date="2014" name="Genome Announc.">
        <title>Draft Genome Sequence of Lutibaculum baratangense Strain AMV1T, Isolated from a Mud Volcano in Andamans, India.</title>
        <authorList>
            <person name="Singh A."/>
            <person name="Sreenivas A."/>
            <person name="Sathyanarayana Reddy G."/>
            <person name="Pinnaka A.K."/>
            <person name="Shivaji S."/>
        </authorList>
    </citation>
    <scope>NUCLEOTIDE SEQUENCE [LARGE SCALE GENOMIC DNA]</scope>
    <source>
        <strain evidence="7 8">AMV1</strain>
    </source>
</reference>
<accession>V4RJ41</accession>
<organism evidence="7 8">
    <name type="scientific">Lutibaculum baratangense AMV1</name>
    <dbReference type="NCBI Taxonomy" id="631454"/>
    <lineage>
        <taxon>Bacteria</taxon>
        <taxon>Pseudomonadati</taxon>
        <taxon>Pseudomonadota</taxon>
        <taxon>Alphaproteobacteria</taxon>
        <taxon>Hyphomicrobiales</taxon>
        <taxon>Tepidamorphaceae</taxon>
        <taxon>Lutibaculum</taxon>
    </lineage>
</organism>
<dbReference type="Proteomes" id="UP000017819">
    <property type="component" value="Unassembled WGS sequence"/>
</dbReference>